<evidence type="ECO:0000313" key="4">
    <source>
        <dbReference type="Proteomes" id="UP000233837"/>
    </source>
</evidence>
<accession>A0A2I0VMI3</accession>
<dbReference type="EMBL" id="KZ503407">
    <property type="protein sequence ID" value="PKU64616.1"/>
    <property type="molecule type" value="Genomic_DNA"/>
</dbReference>
<evidence type="ECO:0000256" key="1">
    <source>
        <dbReference type="SAM" id="MobiDB-lite"/>
    </source>
</evidence>
<feature type="region of interest" description="Disordered" evidence="1">
    <location>
        <begin position="403"/>
        <end position="425"/>
    </location>
</feature>
<dbReference type="AlphaFoldDB" id="A0A2I0VMI3"/>
<keyword evidence="4" id="KW-1185">Reference proteome</keyword>
<reference evidence="3 4" key="2">
    <citation type="journal article" date="2017" name="Nature">
        <title>The Apostasia genome and the evolution of orchids.</title>
        <authorList>
            <person name="Zhang G.Q."/>
            <person name="Liu K.W."/>
            <person name="Li Z."/>
            <person name="Lohaus R."/>
            <person name="Hsiao Y.Y."/>
            <person name="Niu S.C."/>
            <person name="Wang J.Y."/>
            <person name="Lin Y.C."/>
            <person name="Xu Q."/>
            <person name="Chen L.J."/>
            <person name="Yoshida K."/>
            <person name="Fujiwara S."/>
            <person name="Wang Z.W."/>
            <person name="Zhang Y.Q."/>
            <person name="Mitsuda N."/>
            <person name="Wang M."/>
            <person name="Liu G.H."/>
            <person name="Pecoraro L."/>
            <person name="Huang H.X."/>
            <person name="Xiao X.J."/>
            <person name="Lin M."/>
            <person name="Wu X.Y."/>
            <person name="Wu W.L."/>
            <person name="Chen Y.Y."/>
            <person name="Chang S.B."/>
            <person name="Sakamoto S."/>
            <person name="Ohme-Takagi M."/>
            <person name="Yagi M."/>
            <person name="Zeng S.J."/>
            <person name="Shen C.Y."/>
            <person name="Yeh C.M."/>
            <person name="Luo Y.B."/>
            <person name="Tsai W.C."/>
            <person name="Van de Peer Y."/>
            <person name="Liu Z.J."/>
        </authorList>
    </citation>
    <scope>NUCLEOTIDE SEQUENCE [LARGE SCALE GENOMIC DNA]</scope>
    <source>
        <tissue evidence="3">The whole plant</tissue>
    </source>
</reference>
<sequence length="425" mass="48909">MFASKETHIRDQNASLNKWLWLLRDVIDEANDLLDVFEHKQLQKQLNIKERLIKFGSLLRIHNVVSIGSEVMTGVRCEVTKVIVVVQHHHLNKGLIIEITLSSIAISCVDLSIIFFWIIWPKNHLVQCFKDIQTLSELEFVETVFNSKVIKKNYVYAFRVVLLELLIGRRTVEKIAPSHYQSLVTWTSFCEVLHSQKFRTGSARFAVCHLSCRRHLTPVSKKGPAALYKHSIIENMVRGKEKTNTSLRCDPSWKYNVQVDVRGGEKTYVYLKCNFYEKVVKGGVTRMKEHLSYSHKNVALSAKVPDKMNDETIAYMKKRTTAKHLQHEQFDERVEHGNFYEKVVKGGVTRMKEHLSYSHKNVALSAKVPDKMNDETIAYMKKRTTAKHLQHEQFDERVEHGAYFGSESGKGSSSTIHKARGPVGV</sequence>
<feature type="transmembrane region" description="Helical" evidence="2">
    <location>
        <begin position="95"/>
        <end position="120"/>
    </location>
</feature>
<organism evidence="3 4">
    <name type="scientific">Dendrobium catenatum</name>
    <dbReference type="NCBI Taxonomy" id="906689"/>
    <lineage>
        <taxon>Eukaryota</taxon>
        <taxon>Viridiplantae</taxon>
        <taxon>Streptophyta</taxon>
        <taxon>Embryophyta</taxon>
        <taxon>Tracheophyta</taxon>
        <taxon>Spermatophyta</taxon>
        <taxon>Magnoliopsida</taxon>
        <taxon>Liliopsida</taxon>
        <taxon>Asparagales</taxon>
        <taxon>Orchidaceae</taxon>
        <taxon>Epidendroideae</taxon>
        <taxon>Malaxideae</taxon>
        <taxon>Dendrobiinae</taxon>
        <taxon>Dendrobium</taxon>
    </lineage>
</organism>
<reference evidence="3 4" key="1">
    <citation type="journal article" date="2016" name="Sci. Rep.">
        <title>The Dendrobium catenatum Lindl. genome sequence provides insights into polysaccharide synthase, floral development and adaptive evolution.</title>
        <authorList>
            <person name="Zhang G.Q."/>
            <person name="Xu Q."/>
            <person name="Bian C."/>
            <person name="Tsai W.C."/>
            <person name="Yeh C.M."/>
            <person name="Liu K.W."/>
            <person name="Yoshida K."/>
            <person name="Zhang L.S."/>
            <person name="Chang S.B."/>
            <person name="Chen F."/>
            <person name="Shi Y."/>
            <person name="Su Y.Y."/>
            <person name="Zhang Y.Q."/>
            <person name="Chen L.J."/>
            <person name="Yin Y."/>
            <person name="Lin M."/>
            <person name="Huang H."/>
            <person name="Deng H."/>
            <person name="Wang Z.W."/>
            <person name="Zhu S.L."/>
            <person name="Zhao X."/>
            <person name="Deng C."/>
            <person name="Niu S.C."/>
            <person name="Huang J."/>
            <person name="Wang M."/>
            <person name="Liu G.H."/>
            <person name="Yang H.J."/>
            <person name="Xiao X.J."/>
            <person name="Hsiao Y.Y."/>
            <person name="Wu W.L."/>
            <person name="Chen Y.Y."/>
            <person name="Mitsuda N."/>
            <person name="Ohme-Takagi M."/>
            <person name="Luo Y.B."/>
            <person name="Van de Peer Y."/>
            <person name="Liu Z.J."/>
        </authorList>
    </citation>
    <scope>NUCLEOTIDE SEQUENCE [LARGE SCALE GENOMIC DNA]</scope>
    <source>
        <tissue evidence="3">The whole plant</tissue>
    </source>
</reference>
<proteinExistence type="predicted"/>
<dbReference type="Proteomes" id="UP000233837">
    <property type="component" value="Unassembled WGS sequence"/>
</dbReference>
<dbReference type="PANTHER" id="PTHR46951">
    <property type="entry name" value="BED-TYPE DOMAIN-CONTAINING PROTEIN"/>
    <property type="match status" value="1"/>
</dbReference>
<keyword evidence="2" id="KW-1133">Transmembrane helix</keyword>
<name>A0A2I0VMI3_9ASPA</name>
<evidence type="ECO:0008006" key="5">
    <source>
        <dbReference type="Google" id="ProtNLM"/>
    </source>
</evidence>
<evidence type="ECO:0000256" key="2">
    <source>
        <dbReference type="SAM" id="Phobius"/>
    </source>
</evidence>
<keyword evidence="2" id="KW-0812">Transmembrane</keyword>
<gene>
    <name evidence="3" type="ORF">MA16_Dca015877</name>
</gene>
<dbReference type="PANTHER" id="PTHR46951:SF2">
    <property type="entry name" value="BED-TYPE DOMAIN-CONTAINING PROTEIN"/>
    <property type="match status" value="1"/>
</dbReference>
<keyword evidence="2" id="KW-0472">Membrane</keyword>
<protein>
    <recommendedName>
        <fullName evidence="5">BED-type domain-containing protein</fullName>
    </recommendedName>
</protein>
<evidence type="ECO:0000313" key="3">
    <source>
        <dbReference type="EMBL" id="PKU64616.1"/>
    </source>
</evidence>